<evidence type="ECO:0000256" key="4">
    <source>
        <dbReference type="ARBA" id="ARBA00022475"/>
    </source>
</evidence>
<keyword evidence="5" id="KW-0997">Cell inner membrane</keyword>
<evidence type="ECO:0000256" key="1">
    <source>
        <dbReference type="ARBA" id="ARBA00004533"/>
    </source>
</evidence>
<evidence type="ECO:0000313" key="14">
    <source>
        <dbReference type="Proteomes" id="UP000253083"/>
    </source>
</evidence>
<dbReference type="Gene3D" id="1.10.40.60">
    <property type="entry name" value="EpsJ-like"/>
    <property type="match status" value="2"/>
</dbReference>
<reference evidence="13 14" key="1">
    <citation type="submission" date="2018-06" db="EMBL/GenBank/DDBJ databases">
        <title>Genomic Encyclopedia of Type Strains, Phase IV (KMG-IV): sequencing the most valuable type-strain genomes for metagenomic binning, comparative biology and taxonomic classification.</title>
        <authorList>
            <person name="Goeker M."/>
        </authorList>
    </citation>
    <scope>NUCLEOTIDE SEQUENCE [LARGE SCALE GENOMIC DNA]</scope>
    <source>
        <strain evidence="13 14">DSM 24032</strain>
    </source>
</reference>
<protein>
    <submittedName>
        <fullName evidence="13">Type II secretion system protein K (GspK)</fullName>
    </submittedName>
</protein>
<dbReference type="InterPro" id="IPR038072">
    <property type="entry name" value="GspK_central_sf"/>
</dbReference>
<dbReference type="GO" id="GO:0009306">
    <property type="term" value="P:protein secretion"/>
    <property type="evidence" value="ECO:0007669"/>
    <property type="project" value="InterPro"/>
</dbReference>
<keyword evidence="6 11" id="KW-0812">Transmembrane</keyword>
<dbReference type="InterPro" id="IPR049031">
    <property type="entry name" value="T2SSK_SAM-like_1st"/>
</dbReference>
<dbReference type="EMBL" id="QNRT01000004">
    <property type="protein sequence ID" value="RBP49248.1"/>
    <property type="molecule type" value="Genomic_DNA"/>
</dbReference>
<dbReference type="Pfam" id="PF21687">
    <property type="entry name" value="T2SSK_1st"/>
    <property type="match status" value="1"/>
</dbReference>
<evidence type="ECO:0000256" key="7">
    <source>
        <dbReference type="ARBA" id="ARBA00022927"/>
    </source>
</evidence>
<dbReference type="Gene3D" id="3.30.1300.30">
    <property type="entry name" value="GSPII I/J protein-like"/>
    <property type="match status" value="1"/>
</dbReference>
<feature type="compositionally biased region" description="Polar residues" evidence="10">
    <location>
        <begin position="369"/>
        <end position="384"/>
    </location>
</feature>
<evidence type="ECO:0000256" key="2">
    <source>
        <dbReference type="ARBA" id="ARBA00007246"/>
    </source>
</evidence>
<sequence>MRANRLVGSSLVKRYPASINSQSGVVLVIVVAAVVLMLTLLALMIEDQHILMRRLGNQKVAEQGYQYTEGLTAWAERVLQDDQNRTIDHLGEQWAKFGRPEPELVEGESEAFSLDTRSSREEKEEKKVTIDFGIDGLEYSIDDLQARYNLNNLGVEDKAQVTQQKRVFINLLEILEVGEFDERERLAGALIDWMDENDAISPNGVESGHYASQNTPYYAADQKLTSLGELRFVDGFTEDIIKQLSPYVSVLPAANVGININTTSPEVLASLSSGVVTDLGEVTGFLAMREQPGFQGFSPADIQLAQNAIIGASVMRAPSVDINLLKVNSQFFQINAKVTLGDSVYCMQSVVLRENATEESSKTPKVSVLSRQHNTLCEEQSPTNDESDEDLS</sequence>
<dbReference type="AlphaFoldDB" id="A0A395JKE2"/>
<dbReference type="InterPro" id="IPR005628">
    <property type="entry name" value="GspK"/>
</dbReference>
<keyword evidence="14" id="KW-1185">Reference proteome</keyword>
<dbReference type="InterPro" id="IPR045584">
    <property type="entry name" value="Pilin-like"/>
</dbReference>
<proteinExistence type="inferred from homology"/>
<dbReference type="SUPFAM" id="SSF158544">
    <property type="entry name" value="GspK insert domain-like"/>
    <property type="match status" value="1"/>
</dbReference>
<dbReference type="GO" id="GO:0005886">
    <property type="term" value="C:plasma membrane"/>
    <property type="evidence" value="ECO:0007669"/>
    <property type="project" value="UniProtKB-SubCell"/>
</dbReference>
<evidence type="ECO:0000256" key="3">
    <source>
        <dbReference type="ARBA" id="ARBA00022448"/>
    </source>
</evidence>
<keyword evidence="9 11" id="KW-0472">Membrane</keyword>
<comment type="similarity">
    <text evidence="2">Belongs to the GSP K family.</text>
</comment>
<feature type="transmembrane region" description="Helical" evidence="11">
    <location>
        <begin position="24"/>
        <end position="45"/>
    </location>
</feature>
<accession>A0A395JKE2</accession>
<dbReference type="SUPFAM" id="SSF54523">
    <property type="entry name" value="Pili subunits"/>
    <property type="match status" value="1"/>
</dbReference>
<gene>
    <name evidence="13" type="ORF">DFR28_104176</name>
</gene>
<feature type="domain" description="T2SS protein K first SAM-like" evidence="12">
    <location>
        <begin position="146"/>
        <end position="253"/>
    </location>
</feature>
<evidence type="ECO:0000256" key="10">
    <source>
        <dbReference type="SAM" id="MobiDB-lite"/>
    </source>
</evidence>
<dbReference type="InParanoid" id="A0A395JKE2"/>
<dbReference type="PANTHER" id="PTHR38831">
    <property type="entry name" value="TYPE II SECRETION SYSTEM PROTEIN K"/>
    <property type="match status" value="1"/>
</dbReference>
<feature type="region of interest" description="Disordered" evidence="10">
    <location>
        <begin position="361"/>
        <end position="392"/>
    </location>
</feature>
<keyword evidence="8 11" id="KW-1133">Transmembrane helix</keyword>
<evidence type="ECO:0000313" key="13">
    <source>
        <dbReference type="EMBL" id="RBP49248.1"/>
    </source>
</evidence>
<evidence type="ECO:0000256" key="9">
    <source>
        <dbReference type="ARBA" id="ARBA00023136"/>
    </source>
</evidence>
<dbReference type="NCBIfam" id="NF037980">
    <property type="entry name" value="T2SS_GspK"/>
    <property type="match status" value="1"/>
</dbReference>
<evidence type="ECO:0000256" key="5">
    <source>
        <dbReference type="ARBA" id="ARBA00022519"/>
    </source>
</evidence>
<organism evidence="13 14">
    <name type="scientific">Arenicella xantha</name>
    <dbReference type="NCBI Taxonomy" id="644221"/>
    <lineage>
        <taxon>Bacteria</taxon>
        <taxon>Pseudomonadati</taxon>
        <taxon>Pseudomonadota</taxon>
        <taxon>Gammaproteobacteria</taxon>
        <taxon>Arenicellales</taxon>
        <taxon>Arenicellaceae</taxon>
        <taxon>Arenicella</taxon>
    </lineage>
</organism>
<dbReference type="PANTHER" id="PTHR38831:SF1">
    <property type="entry name" value="TYPE II SECRETION SYSTEM PROTEIN K-RELATED"/>
    <property type="match status" value="1"/>
</dbReference>
<keyword evidence="3" id="KW-0813">Transport</keyword>
<comment type="subcellular location">
    <subcellularLocation>
        <location evidence="1">Cell inner membrane</location>
    </subcellularLocation>
</comment>
<dbReference type="Proteomes" id="UP000253083">
    <property type="component" value="Unassembled WGS sequence"/>
</dbReference>
<dbReference type="PIRSF" id="PIRSF002786">
    <property type="entry name" value="XcpX"/>
    <property type="match status" value="1"/>
</dbReference>
<comment type="caution">
    <text evidence="13">The sequence shown here is derived from an EMBL/GenBank/DDBJ whole genome shotgun (WGS) entry which is preliminary data.</text>
</comment>
<name>A0A395JKE2_9GAMM</name>
<keyword evidence="7" id="KW-0653">Protein transport</keyword>
<evidence type="ECO:0000256" key="8">
    <source>
        <dbReference type="ARBA" id="ARBA00022989"/>
    </source>
</evidence>
<keyword evidence="4" id="KW-1003">Cell membrane</keyword>
<evidence type="ECO:0000256" key="11">
    <source>
        <dbReference type="SAM" id="Phobius"/>
    </source>
</evidence>
<evidence type="ECO:0000259" key="12">
    <source>
        <dbReference type="Pfam" id="PF21687"/>
    </source>
</evidence>
<evidence type="ECO:0000256" key="6">
    <source>
        <dbReference type="ARBA" id="ARBA00022692"/>
    </source>
</evidence>